<dbReference type="KEGG" id="mech:Q9L42_018610"/>
<feature type="compositionally biased region" description="Gly residues" evidence="1">
    <location>
        <begin position="49"/>
        <end position="71"/>
    </location>
</feature>
<feature type="region of interest" description="Disordered" evidence="1">
    <location>
        <begin position="39"/>
        <end position="72"/>
    </location>
</feature>
<name>A0AAU7NTJ1_9GAMM</name>
<gene>
    <name evidence="3" type="ORF">Q9L42_018610</name>
</gene>
<reference evidence="3 4" key="1">
    <citation type="journal article" date="2024" name="Microbiology">
        <title>Methylomarinum rosea sp. nov., a novel halophilic methanotrophic bacterium from the hypersaline Lake Elton.</title>
        <authorList>
            <person name="Suleimanov R.Z."/>
            <person name="Oshkin I.Y."/>
            <person name="Danilova O.V."/>
            <person name="Suzina N.E."/>
            <person name="Dedysh S.N."/>
        </authorList>
    </citation>
    <scope>NUCLEOTIDE SEQUENCE [LARGE SCALE GENOMIC DNA]</scope>
    <source>
        <strain evidence="3 4">Ch1-1</strain>
    </source>
</reference>
<dbReference type="Proteomes" id="UP001225378">
    <property type="component" value="Chromosome"/>
</dbReference>
<feature type="signal peptide" evidence="2">
    <location>
        <begin position="1"/>
        <end position="29"/>
    </location>
</feature>
<feature type="region of interest" description="Disordered" evidence="1">
    <location>
        <begin position="84"/>
        <end position="121"/>
    </location>
</feature>
<evidence type="ECO:0000313" key="3">
    <source>
        <dbReference type="EMBL" id="XBS20335.1"/>
    </source>
</evidence>
<evidence type="ECO:0000256" key="2">
    <source>
        <dbReference type="SAM" id="SignalP"/>
    </source>
</evidence>
<proteinExistence type="predicted"/>
<dbReference type="EMBL" id="CP157743">
    <property type="protein sequence ID" value="XBS20335.1"/>
    <property type="molecule type" value="Genomic_DNA"/>
</dbReference>
<feature type="chain" id="PRO_5043515369" evidence="2">
    <location>
        <begin position="30"/>
        <end position="436"/>
    </location>
</feature>
<organism evidence="3 4">
    <name type="scientific">Methylomarinum roseum</name>
    <dbReference type="NCBI Taxonomy" id="3067653"/>
    <lineage>
        <taxon>Bacteria</taxon>
        <taxon>Pseudomonadati</taxon>
        <taxon>Pseudomonadota</taxon>
        <taxon>Gammaproteobacteria</taxon>
        <taxon>Methylococcales</taxon>
        <taxon>Methylococcaceae</taxon>
        <taxon>Methylomarinum</taxon>
    </lineage>
</organism>
<feature type="compositionally biased region" description="Acidic residues" evidence="1">
    <location>
        <begin position="84"/>
        <end position="94"/>
    </location>
</feature>
<evidence type="ECO:0000313" key="4">
    <source>
        <dbReference type="Proteomes" id="UP001225378"/>
    </source>
</evidence>
<dbReference type="AlphaFoldDB" id="A0AAU7NTJ1"/>
<evidence type="ECO:0000256" key="1">
    <source>
        <dbReference type="SAM" id="MobiDB-lite"/>
    </source>
</evidence>
<keyword evidence="2" id="KW-0732">Signal</keyword>
<protein>
    <submittedName>
        <fullName evidence="3">Uncharacterized protein</fullName>
    </submittedName>
</protein>
<keyword evidence="4" id="KW-1185">Reference proteome</keyword>
<accession>A0AAU7NTJ1</accession>
<dbReference type="RefSeq" id="WP_305906900.1">
    <property type="nucleotide sequence ID" value="NZ_CP157743.1"/>
</dbReference>
<sequence length="436" mass="45652">MKTLKQSIRKALSVTGTAAVISFAALPLAVNPWSIGDSYAEQPTEQGHQGSGQQRGGGAGKGGQQGQGQGGSKSVFDKIFSVFSDEEEGDDDSDRPEWAQGNREANPHSSGSQGKPDAAGTMKGDLFGDLWIILRDDSGEPVLDANGQVQPIIIVDGVPTVIQLVDTDGDGKYEVPVEYADAVQEVDVGRTNVARSPSKVLDHSLTEALSKLDGTTLGDETVTVDDAGRLVVDGSTIDSPLENLAIYQALLTATDSNDDGLLEVKVDYSGEAGSGTYTFLVPVDSQLDLAASLFAAASDKTASLTVDNIVTVSTFLGVNDELANLVSNYTYDGASTAYKDSSVYVNVQVDGLDTPDDLSDDVYQSVEVNLVTGGTTTYDGETITVPGVSFETIANTVDNNADGTLDANDNDGIDGFTQTADDALQVIEFVHDIGIE</sequence>